<name>A0ABW5IH18_9BACT</name>
<protein>
    <submittedName>
        <fullName evidence="7">O-antigen ligase family protein</fullName>
    </submittedName>
</protein>
<dbReference type="PANTHER" id="PTHR37422:SF13">
    <property type="entry name" value="LIPOPOLYSACCHARIDE BIOSYNTHESIS PROTEIN PA4999-RELATED"/>
    <property type="match status" value="1"/>
</dbReference>
<comment type="subcellular location">
    <subcellularLocation>
        <location evidence="1">Membrane</location>
        <topology evidence="1">Multi-pass membrane protein</topology>
    </subcellularLocation>
</comment>
<evidence type="ECO:0000256" key="4">
    <source>
        <dbReference type="ARBA" id="ARBA00023136"/>
    </source>
</evidence>
<proteinExistence type="predicted"/>
<dbReference type="Proteomes" id="UP001597544">
    <property type="component" value="Unassembled WGS sequence"/>
</dbReference>
<keyword evidence="8" id="KW-1185">Reference proteome</keyword>
<keyword evidence="2 5" id="KW-0812">Transmembrane</keyword>
<feature type="transmembrane region" description="Helical" evidence="5">
    <location>
        <begin position="76"/>
        <end position="96"/>
    </location>
</feature>
<comment type="caution">
    <text evidence="7">The sequence shown here is derived from an EMBL/GenBank/DDBJ whole genome shotgun (WGS) entry which is preliminary data.</text>
</comment>
<sequence length="423" mass="49034">MKNQVDKLLYKFYWIWWIVGLHYFSLYFLFFKNLKKVFLKKASEDGYFTVLILFFFFQLFSSLLSTISDYYSLNRFIAILHNEVVFLFIIVGYVMYEDKQTKQIIKDNTLSLLFWVSTIVAVTGLASYFLDKDLYYNNLISKFISSYPQTVFTKTGWYEGEKQVRNMAFTIYPNSTAILLMLLYAIAFEDLVKRNFIVRFIIAALVLIGVVFTGSRIVTLFALVNIVFLFFKNPLTFKAVAVASIIIIIPLAQLFIDQLNEIYSARSSSNDTRYYIQSFSWYLMLKEAPIIGLGLKPRLNELFGGEYPVGSHSTYIGYYVKNGLVGGSFIFLFFIKLFFNSLLTVVKENFNYVKLVLNILFIEILIILFFEDIDAYEMNGLLFGFLIAYVKSASGKSFSEMDEKPLFASKTKNDKAKEPNLLV</sequence>
<accession>A0ABW5IH18</accession>
<feature type="transmembrane region" description="Helical" evidence="5">
    <location>
        <begin position="237"/>
        <end position="256"/>
    </location>
</feature>
<evidence type="ECO:0000256" key="2">
    <source>
        <dbReference type="ARBA" id="ARBA00022692"/>
    </source>
</evidence>
<feature type="transmembrane region" description="Helical" evidence="5">
    <location>
        <begin position="108"/>
        <end position="130"/>
    </location>
</feature>
<dbReference type="EMBL" id="JBHULU010000001">
    <property type="protein sequence ID" value="MFD2512314.1"/>
    <property type="molecule type" value="Genomic_DNA"/>
</dbReference>
<feature type="domain" description="O-antigen ligase-related" evidence="6">
    <location>
        <begin position="202"/>
        <end position="330"/>
    </location>
</feature>
<dbReference type="Pfam" id="PF04932">
    <property type="entry name" value="Wzy_C"/>
    <property type="match status" value="1"/>
</dbReference>
<evidence type="ECO:0000313" key="7">
    <source>
        <dbReference type="EMBL" id="MFD2512314.1"/>
    </source>
</evidence>
<feature type="transmembrane region" description="Helical" evidence="5">
    <location>
        <begin position="167"/>
        <end position="188"/>
    </location>
</feature>
<feature type="transmembrane region" description="Helical" evidence="5">
    <location>
        <begin position="315"/>
        <end position="339"/>
    </location>
</feature>
<feature type="transmembrane region" description="Helical" evidence="5">
    <location>
        <begin position="351"/>
        <end position="370"/>
    </location>
</feature>
<feature type="transmembrane region" description="Helical" evidence="5">
    <location>
        <begin position="200"/>
        <end position="231"/>
    </location>
</feature>
<dbReference type="RefSeq" id="WP_377502164.1">
    <property type="nucleotide sequence ID" value="NZ_JBHULU010000001.1"/>
</dbReference>
<evidence type="ECO:0000256" key="3">
    <source>
        <dbReference type="ARBA" id="ARBA00022989"/>
    </source>
</evidence>
<keyword evidence="4 5" id="KW-0472">Membrane</keyword>
<dbReference type="PANTHER" id="PTHR37422">
    <property type="entry name" value="TEICHURONIC ACID BIOSYNTHESIS PROTEIN TUAE"/>
    <property type="match status" value="1"/>
</dbReference>
<feature type="transmembrane region" description="Helical" evidence="5">
    <location>
        <begin position="12"/>
        <end position="34"/>
    </location>
</feature>
<reference evidence="8" key="1">
    <citation type="journal article" date="2019" name="Int. J. Syst. Evol. Microbiol.">
        <title>The Global Catalogue of Microorganisms (GCM) 10K type strain sequencing project: providing services to taxonomists for standard genome sequencing and annotation.</title>
        <authorList>
            <consortium name="The Broad Institute Genomics Platform"/>
            <consortium name="The Broad Institute Genome Sequencing Center for Infectious Disease"/>
            <person name="Wu L."/>
            <person name="Ma J."/>
        </authorList>
    </citation>
    <scope>NUCLEOTIDE SEQUENCE [LARGE SCALE GENOMIC DNA]</scope>
    <source>
        <strain evidence="8">KCTC 42498</strain>
    </source>
</reference>
<organism evidence="7 8">
    <name type="scientific">Pontibacter locisalis</name>
    <dbReference type="NCBI Taxonomy" id="1719035"/>
    <lineage>
        <taxon>Bacteria</taxon>
        <taxon>Pseudomonadati</taxon>
        <taxon>Bacteroidota</taxon>
        <taxon>Cytophagia</taxon>
        <taxon>Cytophagales</taxon>
        <taxon>Hymenobacteraceae</taxon>
        <taxon>Pontibacter</taxon>
    </lineage>
</organism>
<gene>
    <name evidence="7" type="ORF">ACFSRY_00430</name>
</gene>
<dbReference type="InterPro" id="IPR007016">
    <property type="entry name" value="O-antigen_ligase-rel_domated"/>
</dbReference>
<evidence type="ECO:0000256" key="1">
    <source>
        <dbReference type="ARBA" id="ARBA00004141"/>
    </source>
</evidence>
<evidence type="ECO:0000259" key="6">
    <source>
        <dbReference type="Pfam" id="PF04932"/>
    </source>
</evidence>
<evidence type="ECO:0000313" key="8">
    <source>
        <dbReference type="Proteomes" id="UP001597544"/>
    </source>
</evidence>
<dbReference type="GO" id="GO:0016874">
    <property type="term" value="F:ligase activity"/>
    <property type="evidence" value="ECO:0007669"/>
    <property type="project" value="UniProtKB-KW"/>
</dbReference>
<keyword evidence="3 5" id="KW-1133">Transmembrane helix</keyword>
<evidence type="ECO:0000256" key="5">
    <source>
        <dbReference type="SAM" id="Phobius"/>
    </source>
</evidence>
<keyword evidence="7" id="KW-0436">Ligase</keyword>
<dbReference type="InterPro" id="IPR051533">
    <property type="entry name" value="WaaL-like"/>
</dbReference>
<feature type="transmembrane region" description="Helical" evidence="5">
    <location>
        <begin position="46"/>
        <end position="64"/>
    </location>
</feature>